<evidence type="ECO:0000313" key="13">
    <source>
        <dbReference type="EMBL" id="KAE8696322.1"/>
    </source>
</evidence>
<dbReference type="Gene3D" id="3.30.50.10">
    <property type="entry name" value="Erythroid Transcription Factor GATA-1, subunit A"/>
    <property type="match status" value="1"/>
</dbReference>
<dbReference type="EMBL" id="VEPZ02001069">
    <property type="protein sequence ID" value="KAE8696322.1"/>
    <property type="molecule type" value="Genomic_DNA"/>
</dbReference>
<keyword evidence="7" id="KW-0238">DNA-binding</keyword>
<evidence type="ECO:0000259" key="12">
    <source>
        <dbReference type="PROSITE" id="PS50114"/>
    </source>
</evidence>
<proteinExistence type="inferred from homology"/>
<name>A0A6A2ZYX7_HIBSY</name>
<dbReference type="AlphaFoldDB" id="A0A6A2ZYX7"/>
<evidence type="ECO:0000256" key="4">
    <source>
        <dbReference type="ARBA" id="ARBA00022771"/>
    </source>
</evidence>
<reference evidence="13" key="1">
    <citation type="submission" date="2019-09" db="EMBL/GenBank/DDBJ databases">
        <title>Draft genome information of white flower Hibiscus syriacus.</title>
        <authorList>
            <person name="Kim Y.-M."/>
        </authorList>
    </citation>
    <scope>NUCLEOTIDE SEQUENCE [LARGE SCALE GENOMIC DNA]</scope>
    <source>
        <strain evidence="13">YM2019G1</strain>
    </source>
</reference>
<evidence type="ECO:0000256" key="10">
    <source>
        <dbReference type="ARBA" id="ARBA00023242"/>
    </source>
</evidence>
<keyword evidence="10" id="KW-0539">Nucleus</keyword>
<keyword evidence="8" id="KW-0010">Activator</keyword>
<keyword evidence="9" id="KW-0804">Transcription</keyword>
<protein>
    <submittedName>
        <fullName evidence="13">GATA transcription factor 2</fullName>
    </submittedName>
</protein>
<evidence type="ECO:0000256" key="7">
    <source>
        <dbReference type="ARBA" id="ARBA00023125"/>
    </source>
</evidence>
<comment type="caution">
    <text evidence="13">The sequence shown here is derived from an EMBL/GenBank/DDBJ whole genome shotgun (WGS) entry which is preliminary data.</text>
</comment>
<accession>A0A6A2ZYX7</accession>
<evidence type="ECO:0000256" key="2">
    <source>
        <dbReference type="ARBA" id="ARBA00005694"/>
    </source>
</evidence>
<evidence type="ECO:0000256" key="5">
    <source>
        <dbReference type="ARBA" id="ARBA00022833"/>
    </source>
</evidence>
<dbReference type="GO" id="GO:0043565">
    <property type="term" value="F:sequence-specific DNA binding"/>
    <property type="evidence" value="ECO:0007669"/>
    <property type="project" value="InterPro"/>
</dbReference>
<dbReference type="InterPro" id="IPR000679">
    <property type="entry name" value="Znf_GATA"/>
</dbReference>
<comment type="similarity">
    <text evidence="2">Belongs to the type IV zinc-finger family. Class A subfamily.</text>
</comment>
<organism evidence="13 14">
    <name type="scientific">Hibiscus syriacus</name>
    <name type="common">Rose of Sharon</name>
    <dbReference type="NCBI Taxonomy" id="106335"/>
    <lineage>
        <taxon>Eukaryota</taxon>
        <taxon>Viridiplantae</taxon>
        <taxon>Streptophyta</taxon>
        <taxon>Embryophyta</taxon>
        <taxon>Tracheophyta</taxon>
        <taxon>Spermatophyta</taxon>
        <taxon>Magnoliopsida</taxon>
        <taxon>eudicotyledons</taxon>
        <taxon>Gunneridae</taxon>
        <taxon>Pentapetalae</taxon>
        <taxon>rosids</taxon>
        <taxon>malvids</taxon>
        <taxon>Malvales</taxon>
        <taxon>Malvaceae</taxon>
        <taxon>Malvoideae</taxon>
        <taxon>Hibiscus</taxon>
    </lineage>
</organism>
<dbReference type="InterPro" id="IPR013088">
    <property type="entry name" value="Znf_NHR/GATA"/>
</dbReference>
<evidence type="ECO:0000256" key="9">
    <source>
        <dbReference type="ARBA" id="ARBA00023163"/>
    </source>
</evidence>
<dbReference type="PROSITE" id="PS00344">
    <property type="entry name" value="GATA_ZN_FINGER_1"/>
    <property type="match status" value="1"/>
</dbReference>
<keyword evidence="14" id="KW-1185">Reference proteome</keyword>
<dbReference type="GO" id="GO:0005634">
    <property type="term" value="C:nucleus"/>
    <property type="evidence" value="ECO:0007669"/>
    <property type="project" value="UniProtKB-SubCell"/>
</dbReference>
<dbReference type="FunFam" id="3.30.50.10:FF:000018">
    <property type="entry name" value="GATA transcription factor"/>
    <property type="match status" value="1"/>
</dbReference>
<dbReference type="PANTHER" id="PTHR45658">
    <property type="entry name" value="GATA TRANSCRIPTION FACTOR"/>
    <property type="match status" value="1"/>
</dbReference>
<feature type="domain" description="GATA-type" evidence="12">
    <location>
        <begin position="117"/>
        <end position="153"/>
    </location>
</feature>
<dbReference type="Proteomes" id="UP000436088">
    <property type="component" value="Unassembled WGS sequence"/>
</dbReference>
<comment type="subcellular location">
    <subcellularLocation>
        <location evidence="1">Nucleus</location>
    </subcellularLocation>
</comment>
<dbReference type="GO" id="GO:0006355">
    <property type="term" value="P:regulation of DNA-templated transcription"/>
    <property type="evidence" value="ECO:0007669"/>
    <property type="project" value="InterPro"/>
</dbReference>
<evidence type="ECO:0000256" key="8">
    <source>
        <dbReference type="ARBA" id="ARBA00023159"/>
    </source>
</evidence>
<keyword evidence="4 11" id="KW-0863">Zinc-finger</keyword>
<dbReference type="PROSITE" id="PS50114">
    <property type="entry name" value="GATA_ZN_FINGER_2"/>
    <property type="match status" value="1"/>
</dbReference>
<dbReference type="PANTHER" id="PTHR45658:SF42">
    <property type="entry name" value="GATA TRANSCRIPTION FACTOR 1"/>
    <property type="match status" value="1"/>
</dbReference>
<keyword evidence="3" id="KW-0479">Metal-binding</keyword>
<keyword evidence="5" id="KW-0862">Zinc</keyword>
<sequence length="201" mass="22920">MEAFDMAVCFNDELLDSGSDVGEKMKTKMNKSTTSRSLTITVLFLDEDDPEFGEEELEWLSNKDAFPAVETSFVDILGATAKHQSPARSKRVRKCRDMRNQENRWWVKENVKNVRGGRVGRKCQHCLAEKTSQWRAGPHGPKTLCNACGIRYKSGRLVLEYHPASSPTFSDDLHSNSHRKILEMRRQKQLVFSAIKPMDKG</sequence>
<dbReference type="GO" id="GO:0008270">
    <property type="term" value="F:zinc ion binding"/>
    <property type="evidence" value="ECO:0007669"/>
    <property type="project" value="UniProtKB-KW"/>
</dbReference>
<evidence type="ECO:0000313" key="14">
    <source>
        <dbReference type="Proteomes" id="UP000436088"/>
    </source>
</evidence>
<dbReference type="SMART" id="SM00401">
    <property type="entry name" value="ZnF_GATA"/>
    <property type="match status" value="1"/>
</dbReference>
<evidence type="ECO:0000256" key="6">
    <source>
        <dbReference type="ARBA" id="ARBA00023015"/>
    </source>
</evidence>
<dbReference type="SUPFAM" id="SSF57716">
    <property type="entry name" value="Glucocorticoid receptor-like (DNA-binding domain)"/>
    <property type="match status" value="1"/>
</dbReference>
<dbReference type="InterPro" id="IPR051140">
    <property type="entry name" value="GATA_TF"/>
</dbReference>
<gene>
    <name evidence="13" type="ORF">F3Y22_tig00110676pilonHSYRG00410</name>
</gene>
<dbReference type="CDD" id="cd00202">
    <property type="entry name" value="ZnF_GATA"/>
    <property type="match status" value="1"/>
</dbReference>
<evidence type="ECO:0000256" key="11">
    <source>
        <dbReference type="PROSITE-ProRule" id="PRU00094"/>
    </source>
</evidence>
<dbReference type="GO" id="GO:0030154">
    <property type="term" value="P:cell differentiation"/>
    <property type="evidence" value="ECO:0007669"/>
    <property type="project" value="TreeGrafter"/>
</dbReference>
<dbReference type="Pfam" id="PF00320">
    <property type="entry name" value="GATA"/>
    <property type="match status" value="1"/>
</dbReference>
<evidence type="ECO:0000256" key="1">
    <source>
        <dbReference type="ARBA" id="ARBA00004123"/>
    </source>
</evidence>
<keyword evidence="6" id="KW-0805">Transcription regulation</keyword>
<evidence type="ECO:0000256" key="3">
    <source>
        <dbReference type="ARBA" id="ARBA00022723"/>
    </source>
</evidence>